<feature type="non-terminal residue" evidence="2">
    <location>
        <position position="385"/>
    </location>
</feature>
<dbReference type="InterPro" id="IPR022409">
    <property type="entry name" value="PKD/Chitinase_dom"/>
</dbReference>
<gene>
    <name evidence="2" type="ORF">EWM57_20895</name>
</gene>
<dbReference type="InterPro" id="IPR000601">
    <property type="entry name" value="PKD_dom"/>
</dbReference>
<dbReference type="Proteomes" id="UP000294155">
    <property type="component" value="Unassembled WGS sequence"/>
</dbReference>
<dbReference type="AlphaFoldDB" id="A0A4Q5L605"/>
<dbReference type="SMART" id="SM00089">
    <property type="entry name" value="PKD"/>
    <property type="match status" value="1"/>
</dbReference>
<accession>A0A4Q5L605</accession>
<dbReference type="FunFam" id="2.60.40.10:FF:000270">
    <property type="entry name" value="Cell surface protein"/>
    <property type="match status" value="1"/>
</dbReference>
<dbReference type="SUPFAM" id="SSF49299">
    <property type="entry name" value="PKD domain"/>
    <property type="match status" value="1"/>
</dbReference>
<dbReference type="Gene3D" id="2.60.40.10">
    <property type="entry name" value="Immunoglobulins"/>
    <property type="match status" value="1"/>
</dbReference>
<evidence type="ECO:0000313" key="2">
    <source>
        <dbReference type="EMBL" id="RYU72419.1"/>
    </source>
</evidence>
<keyword evidence="3" id="KW-1185">Reference proteome</keyword>
<feature type="domain" description="PKD" evidence="1">
    <location>
        <begin position="174"/>
        <end position="251"/>
    </location>
</feature>
<comment type="caution">
    <text evidence="2">The sequence shown here is derived from an EMBL/GenBank/DDBJ whole genome shotgun (WGS) entry which is preliminary data.</text>
</comment>
<dbReference type="OrthoDB" id="1521709at2"/>
<sequence>MVLTATNAVGSNSRTRTNYITYNSAVPLAASCTPATAAQCCGYGITNFTLGSLSNPSAVGSYEDFTCTSRVELTEGNAHPISITTGTANAQDTRVWLDLNNDGIFTTNELLFQALNRVSPSGTLTIPATAVKDQPLRLRVLSDFVGGASLPCSTPQLGQIEDYTVTVRVNRNPPVAAFTSNYVPATCVNPVQFTDQSQNAPTSWLWDFGDGQTSTQQNPRHCYTTAGTYTVVLTATNAVGSNSRTRTNYITYNSAVPLAASCTPATAAQCCGYGITNFTLGSLSNPSAVGSYEDFTCTSRVELTEGNAHPISITTGTANAQDTRVWLDLNNDGIFTTNELLFQALNRVSPSGTLTIPATAVKDQPLRLRVLSDFVGGASLPCSTP</sequence>
<name>A0A4Q5L605_9BACT</name>
<proteinExistence type="predicted"/>
<dbReference type="InterPro" id="IPR045474">
    <property type="entry name" value="GEVED"/>
</dbReference>
<reference evidence="2 3" key="1">
    <citation type="submission" date="2019-02" db="EMBL/GenBank/DDBJ databases">
        <title>Bacterial novel species isolated from soil.</title>
        <authorList>
            <person name="Jung H.-Y."/>
        </authorList>
    </citation>
    <scope>NUCLEOTIDE SEQUENCE [LARGE SCALE GENOMIC DNA]</scope>
    <source>
        <strain evidence="2 3">1-3-3-3</strain>
    </source>
</reference>
<evidence type="ECO:0000313" key="3">
    <source>
        <dbReference type="Proteomes" id="UP000294155"/>
    </source>
</evidence>
<dbReference type="InterPro" id="IPR013783">
    <property type="entry name" value="Ig-like_fold"/>
</dbReference>
<dbReference type="CDD" id="cd00146">
    <property type="entry name" value="PKD"/>
    <property type="match status" value="1"/>
</dbReference>
<dbReference type="Pfam" id="PF20009">
    <property type="entry name" value="GEVED"/>
    <property type="match status" value="2"/>
</dbReference>
<organism evidence="2 3">
    <name type="scientific">Hymenobacter persicinus</name>
    <dbReference type="NCBI Taxonomy" id="2025506"/>
    <lineage>
        <taxon>Bacteria</taxon>
        <taxon>Pseudomonadati</taxon>
        <taxon>Bacteroidota</taxon>
        <taxon>Cytophagia</taxon>
        <taxon>Cytophagales</taxon>
        <taxon>Hymenobacteraceae</taxon>
        <taxon>Hymenobacter</taxon>
    </lineage>
</organism>
<evidence type="ECO:0000259" key="1">
    <source>
        <dbReference type="PROSITE" id="PS50093"/>
    </source>
</evidence>
<dbReference type="InterPro" id="IPR035986">
    <property type="entry name" value="PKD_dom_sf"/>
</dbReference>
<protein>
    <submittedName>
        <fullName evidence="2">PKD domain-containing protein</fullName>
    </submittedName>
</protein>
<dbReference type="PROSITE" id="PS50093">
    <property type="entry name" value="PKD"/>
    <property type="match status" value="1"/>
</dbReference>
<dbReference type="Pfam" id="PF18911">
    <property type="entry name" value="PKD_4"/>
    <property type="match status" value="1"/>
</dbReference>
<dbReference type="EMBL" id="SEWE01000122">
    <property type="protein sequence ID" value="RYU72419.1"/>
    <property type="molecule type" value="Genomic_DNA"/>
</dbReference>